<gene>
    <name evidence="2" type="ORF">IAB69_02480</name>
</gene>
<feature type="transmembrane region" description="Helical" evidence="1">
    <location>
        <begin position="85"/>
        <end position="107"/>
    </location>
</feature>
<feature type="transmembrane region" description="Helical" evidence="1">
    <location>
        <begin position="7"/>
        <end position="29"/>
    </location>
</feature>
<reference evidence="2" key="1">
    <citation type="submission" date="2020-10" db="EMBL/GenBank/DDBJ databases">
        <authorList>
            <person name="Gilroy R."/>
        </authorList>
    </citation>
    <scope>NUCLEOTIDE SEQUENCE</scope>
    <source>
        <strain evidence="2">CHK195-12923</strain>
    </source>
</reference>
<dbReference type="AlphaFoldDB" id="A0A9D1MJ90"/>
<reference evidence="2" key="2">
    <citation type="journal article" date="2021" name="PeerJ">
        <title>Extensive microbial diversity within the chicken gut microbiome revealed by metagenomics and culture.</title>
        <authorList>
            <person name="Gilroy R."/>
            <person name="Ravi A."/>
            <person name="Getino M."/>
            <person name="Pursley I."/>
            <person name="Horton D.L."/>
            <person name="Alikhan N.F."/>
            <person name="Baker D."/>
            <person name="Gharbi K."/>
            <person name="Hall N."/>
            <person name="Watson M."/>
            <person name="Adriaenssens E.M."/>
            <person name="Foster-Nyarko E."/>
            <person name="Jarju S."/>
            <person name="Secka A."/>
            <person name="Antonio M."/>
            <person name="Oren A."/>
            <person name="Chaudhuri R.R."/>
            <person name="La Ragione R."/>
            <person name="Hildebrand F."/>
            <person name="Pallen M.J."/>
        </authorList>
    </citation>
    <scope>NUCLEOTIDE SEQUENCE</scope>
    <source>
        <strain evidence="2">CHK195-12923</strain>
    </source>
</reference>
<accession>A0A9D1MJ90</accession>
<sequence>MEKVTKYLNLALLILLAAACLGEFVLCFIRGYSELWYTILVPSVLVVALAVAAFKTHVKWLYFIGTAIVLGGAVLLIGFPSYVMYLALIFGGLSLAAEICMLVIYICGRRSGNKH</sequence>
<feature type="transmembrane region" description="Helical" evidence="1">
    <location>
        <begin position="61"/>
        <end position="79"/>
    </location>
</feature>
<organism evidence="2 3">
    <name type="scientific">Candidatus Coproplasma excrementigallinarum</name>
    <dbReference type="NCBI Taxonomy" id="2840747"/>
    <lineage>
        <taxon>Bacteria</taxon>
        <taxon>Bacillati</taxon>
        <taxon>Bacillota</taxon>
        <taxon>Clostridia</taxon>
        <taxon>Eubacteriales</taxon>
        <taxon>Candidatus Coproplasma</taxon>
    </lineage>
</organism>
<evidence type="ECO:0000313" key="2">
    <source>
        <dbReference type="EMBL" id="HIU61495.1"/>
    </source>
</evidence>
<keyword evidence="1" id="KW-1133">Transmembrane helix</keyword>
<dbReference type="PROSITE" id="PS51257">
    <property type="entry name" value="PROKAR_LIPOPROTEIN"/>
    <property type="match status" value="1"/>
</dbReference>
<comment type="caution">
    <text evidence="2">The sequence shown here is derived from an EMBL/GenBank/DDBJ whole genome shotgun (WGS) entry which is preliminary data.</text>
</comment>
<name>A0A9D1MJ90_9FIRM</name>
<feature type="transmembrane region" description="Helical" evidence="1">
    <location>
        <begin position="35"/>
        <end position="54"/>
    </location>
</feature>
<evidence type="ECO:0000313" key="3">
    <source>
        <dbReference type="Proteomes" id="UP000824110"/>
    </source>
</evidence>
<keyword evidence="1" id="KW-0472">Membrane</keyword>
<proteinExistence type="predicted"/>
<dbReference type="EMBL" id="DVNE01000023">
    <property type="protein sequence ID" value="HIU61495.1"/>
    <property type="molecule type" value="Genomic_DNA"/>
</dbReference>
<evidence type="ECO:0000256" key="1">
    <source>
        <dbReference type="SAM" id="Phobius"/>
    </source>
</evidence>
<dbReference type="Proteomes" id="UP000824110">
    <property type="component" value="Unassembled WGS sequence"/>
</dbReference>
<keyword evidence="1" id="KW-0812">Transmembrane</keyword>
<protein>
    <submittedName>
        <fullName evidence="2">Uncharacterized protein</fullName>
    </submittedName>
</protein>